<reference evidence="2" key="1">
    <citation type="journal article" date="2008" name="ISME J.">
        <title>Genomic patterns of recombination, clonal divergence and environment in marine microbial populations.</title>
        <authorList>
            <person name="Konstantinidis K.T."/>
            <person name="Delong E.F."/>
        </authorList>
    </citation>
    <scope>NUCLEOTIDE SEQUENCE</scope>
</reference>
<gene>
    <name evidence="2" type="ORF">ALOHA_HF4000APKG3108ctg1g39</name>
</gene>
<feature type="transmembrane region" description="Helical" evidence="1">
    <location>
        <begin position="20"/>
        <end position="46"/>
    </location>
</feature>
<protein>
    <submittedName>
        <fullName evidence="2">Uncharacterized protein</fullName>
    </submittedName>
</protein>
<evidence type="ECO:0000256" key="1">
    <source>
        <dbReference type="SAM" id="Phobius"/>
    </source>
</evidence>
<organism evidence="2">
    <name type="scientific">uncultured marine bacterium HF4000_APKG3108</name>
    <dbReference type="NCBI Taxonomy" id="455615"/>
    <lineage>
        <taxon>Bacteria</taxon>
        <taxon>environmental samples</taxon>
    </lineage>
</organism>
<name>B3TCW9_9BACT</name>
<evidence type="ECO:0000313" key="2">
    <source>
        <dbReference type="EMBL" id="ABZ10428.1"/>
    </source>
</evidence>
<sequence length="67" mass="8055">MKTTVSRSENVMIKVNRIKYFVFSLFCFKIWYMIGFILALVVIFIFNQIYISNFYKFASKMLSFSII</sequence>
<dbReference type="AlphaFoldDB" id="B3TCW9"/>
<keyword evidence="1" id="KW-0472">Membrane</keyword>
<dbReference type="EMBL" id="EU016674">
    <property type="protein sequence ID" value="ABZ10428.1"/>
    <property type="molecule type" value="Genomic_DNA"/>
</dbReference>
<keyword evidence="1" id="KW-0812">Transmembrane</keyword>
<proteinExistence type="predicted"/>
<accession>B3TCW9</accession>
<keyword evidence="1" id="KW-1133">Transmembrane helix</keyword>